<feature type="transmembrane region" description="Helical" evidence="8">
    <location>
        <begin position="158"/>
        <end position="176"/>
    </location>
</feature>
<evidence type="ECO:0000313" key="10">
    <source>
        <dbReference type="EMBL" id="APZ95583.1"/>
    </source>
</evidence>
<comment type="subcellular location">
    <subcellularLocation>
        <location evidence="1">Endomembrane system</location>
        <topology evidence="1">Multi-pass membrane protein</topology>
    </subcellularLocation>
</comment>
<dbReference type="Pfam" id="PF05090">
    <property type="entry name" value="HTTM"/>
    <property type="match status" value="1"/>
</dbReference>
<evidence type="ECO:0000259" key="9">
    <source>
        <dbReference type="SMART" id="SM00752"/>
    </source>
</evidence>
<dbReference type="AlphaFoldDB" id="A0A1P8WND8"/>
<evidence type="ECO:0000256" key="6">
    <source>
        <dbReference type="ARBA" id="ARBA00023239"/>
    </source>
</evidence>
<feature type="transmembrane region" description="Helical" evidence="8">
    <location>
        <begin position="256"/>
        <end position="275"/>
    </location>
</feature>
<protein>
    <submittedName>
        <fullName evidence="10">Vitamin K-dependent gamma-carboxylase</fullName>
    </submittedName>
</protein>
<dbReference type="InterPro" id="IPR053934">
    <property type="entry name" value="HTTM_dom"/>
</dbReference>
<feature type="transmembrane region" description="Helical" evidence="8">
    <location>
        <begin position="217"/>
        <end position="235"/>
    </location>
</feature>
<dbReference type="PANTHER" id="PTHR12639:SF7">
    <property type="entry name" value="HTTM DOMAIN-CONTAINING PROTEIN"/>
    <property type="match status" value="1"/>
</dbReference>
<evidence type="ECO:0000256" key="8">
    <source>
        <dbReference type="SAM" id="Phobius"/>
    </source>
</evidence>
<evidence type="ECO:0000256" key="1">
    <source>
        <dbReference type="ARBA" id="ARBA00004127"/>
    </source>
</evidence>
<dbReference type="Proteomes" id="UP000187735">
    <property type="component" value="Chromosome"/>
</dbReference>
<name>A0A1P8WND8_9PLAN</name>
<dbReference type="GO" id="GO:0012505">
    <property type="term" value="C:endomembrane system"/>
    <property type="evidence" value="ECO:0007669"/>
    <property type="project" value="UniProtKB-SubCell"/>
</dbReference>
<dbReference type="PANTHER" id="PTHR12639">
    <property type="entry name" value="VITAMIN K-DEPENDENT GAMMA-CARBOXYLASE"/>
    <property type="match status" value="1"/>
</dbReference>
<dbReference type="Pfam" id="PF22777">
    <property type="entry name" value="VKGC_lumenal_dom"/>
    <property type="match status" value="1"/>
</dbReference>
<dbReference type="RefSeq" id="WP_077026728.1">
    <property type="nucleotide sequence ID" value="NZ_CP017641.1"/>
</dbReference>
<keyword evidence="11" id="KW-1185">Reference proteome</keyword>
<evidence type="ECO:0000256" key="7">
    <source>
        <dbReference type="SAM" id="MobiDB-lite"/>
    </source>
</evidence>
<feature type="region of interest" description="Disordered" evidence="7">
    <location>
        <begin position="489"/>
        <end position="513"/>
    </location>
</feature>
<keyword evidence="4 8" id="KW-0472">Membrane</keyword>
<feature type="transmembrane region" description="Helical" evidence="8">
    <location>
        <begin position="125"/>
        <end position="146"/>
    </location>
</feature>
<dbReference type="InterPro" id="IPR007782">
    <property type="entry name" value="VKG_COase"/>
</dbReference>
<dbReference type="OrthoDB" id="341137at2"/>
<dbReference type="GO" id="GO:0019842">
    <property type="term" value="F:vitamin binding"/>
    <property type="evidence" value="ECO:0007669"/>
    <property type="project" value="TreeGrafter"/>
</dbReference>
<evidence type="ECO:0000256" key="5">
    <source>
        <dbReference type="ARBA" id="ARBA00023157"/>
    </source>
</evidence>
<feature type="transmembrane region" description="Helical" evidence="8">
    <location>
        <begin position="87"/>
        <end position="113"/>
    </location>
</feature>
<keyword evidence="3 8" id="KW-1133">Transmembrane helix</keyword>
<sequence>MASKTLTTMQRAKTFERHLNRPVDGLFLAVFRIVLGVTFCVQFGKYLSEEWVEYFYVQPNFFFKYYGFDWVKPLPGHWMRTHFQMMWIVSALVAAGLFYRISSLLLALGYTYIFLLDKAQYQNHYYLLVLTSWLMVFLPANRLWSLDCVLFRRKSRTIPLWTLWLLRFQVGLPYFFGGVAKLNSDWMHGQPMRMKLASSTWYPIIGPAFTQEWCVQIFVWGGLLLDLLIVPLLLFKRSRTLAYCAVLGFHLMNATLFQIGVFPWFMIFATTIYFAPDGMRLGMSPGTTCQPTKMANVGGPGTQPSGIVRNRLLLATMGLYVVCQIALPWRHLLYEGNVSWTEEGHYYSWHMKLRDKKTVCMFRWRNPETDEAGTINVLDYISRQQARFSSCDPRMMVQLAHFLRDELNSQGAGDCEIFALNLASLNGRKPQPIVNPTLNLAGVPLNFTLPRTVYTKLSEPLRPFDTWKRPPNEWPVCVEFPNREFWFGTSTPQDKQSTGASQPMSRLSASIRH</sequence>
<keyword evidence="6" id="KW-0456">Lyase</keyword>
<evidence type="ECO:0000256" key="2">
    <source>
        <dbReference type="ARBA" id="ARBA00022692"/>
    </source>
</evidence>
<proteinExistence type="predicted"/>
<dbReference type="EMBL" id="CP017641">
    <property type="protein sequence ID" value="APZ95583.1"/>
    <property type="molecule type" value="Genomic_DNA"/>
</dbReference>
<dbReference type="GO" id="GO:0008488">
    <property type="term" value="F:gamma-glutamyl carboxylase activity"/>
    <property type="evidence" value="ECO:0007669"/>
    <property type="project" value="InterPro"/>
</dbReference>
<evidence type="ECO:0000256" key="3">
    <source>
        <dbReference type="ARBA" id="ARBA00022989"/>
    </source>
</evidence>
<organism evidence="10 11">
    <name type="scientific">Fuerstiella marisgermanici</name>
    <dbReference type="NCBI Taxonomy" id="1891926"/>
    <lineage>
        <taxon>Bacteria</taxon>
        <taxon>Pseudomonadati</taxon>
        <taxon>Planctomycetota</taxon>
        <taxon>Planctomycetia</taxon>
        <taxon>Planctomycetales</taxon>
        <taxon>Planctomycetaceae</taxon>
        <taxon>Fuerstiella</taxon>
    </lineage>
</organism>
<keyword evidence="5" id="KW-1015">Disulfide bond</keyword>
<evidence type="ECO:0000256" key="4">
    <source>
        <dbReference type="ARBA" id="ARBA00023136"/>
    </source>
</evidence>
<evidence type="ECO:0000313" key="11">
    <source>
        <dbReference type="Proteomes" id="UP000187735"/>
    </source>
</evidence>
<dbReference type="KEGG" id="fmr:Fuma_05242"/>
<feature type="domain" description="HTTM-like" evidence="9">
    <location>
        <begin position="20"/>
        <end position="278"/>
    </location>
</feature>
<keyword evidence="2 8" id="KW-0812">Transmembrane</keyword>
<dbReference type="InterPro" id="IPR011020">
    <property type="entry name" value="HTTM-like"/>
</dbReference>
<dbReference type="SMART" id="SM00752">
    <property type="entry name" value="HTTM"/>
    <property type="match status" value="1"/>
</dbReference>
<reference evidence="10 11" key="1">
    <citation type="journal article" date="2016" name="Front. Microbiol.">
        <title>Fuerstia marisgermanicae gen. nov., sp. nov., an Unusual Member of the Phylum Planctomycetes from the German Wadden Sea.</title>
        <authorList>
            <person name="Kohn T."/>
            <person name="Heuer A."/>
            <person name="Jogler M."/>
            <person name="Vollmers J."/>
            <person name="Boedeker C."/>
            <person name="Bunk B."/>
            <person name="Rast P."/>
            <person name="Borchert D."/>
            <person name="Glockner I."/>
            <person name="Freese H.M."/>
            <person name="Klenk H.P."/>
            <person name="Overmann J."/>
            <person name="Kaster A.K."/>
            <person name="Rohde M."/>
            <person name="Wiegand S."/>
            <person name="Jogler C."/>
        </authorList>
    </citation>
    <scope>NUCLEOTIDE SEQUENCE [LARGE SCALE GENOMIC DNA]</scope>
    <source>
        <strain evidence="10 11">NH11</strain>
    </source>
</reference>
<dbReference type="STRING" id="1891926.Fuma_05242"/>
<gene>
    <name evidence="10" type="ORF">Fuma_05242</name>
</gene>
<accession>A0A1P8WND8</accession>
<dbReference type="InterPro" id="IPR053935">
    <property type="entry name" value="VKGC_lumenal_dom"/>
</dbReference>